<evidence type="ECO:0000313" key="2">
    <source>
        <dbReference type="EMBL" id="SFH33757.1"/>
    </source>
</evidence>
<dbReference type="AlphaFoldDB" id="A0A1I2Z7C6"/>
<dbReference type="RefSeq" id="WP_074966687.1">
    <property type="nucleotide sequence ID" value="NZ_CBCRYP010000041.1"/>
</dbReference>
<dbReference type="STRING" id="34004.SAMN04488021_10790"/>
<gene>
    <name evidence="2" type="ORF">SAMN04488021_10790</name>
</gene>
<feature type="domain" description="DUF2169" evidence="1">
    <location>
        <begin position="22"/>
        <end position="287"/>
    </location>
</feature>
<dbReference type="EMBL" id="FOPU01000007">
    <property type="protein sequence ID" value="SFH33757.1"/>
    <property type="molecule type" value="Genomic_DNA"/>
</dbReference>
<keyword evidence="3" id="KW-1185">Reference proteome</keyword>
<evidence type="ECO:0000259" key="1">
    <source>
        <dbReference type="Pfam" id="PF09937"/>
    </source>
</evidence>
<organism evidence="2 3">
    <name type="scientific">Paracoccus aminovorans</name>
    <dbReference type="NCBI Taxonomy" id="34004"/>
    <lineage>
        <taxon>Bacteria</taxon>
        <taxon>Pseudomonadati</taxon>
        <taxon>Pseudomonadota</taxon>
        <taxon>Alphaproteobacteria</taxon>
        <taxon>Rhodobacterales</taxon>
        <taxon>Paracoccaceae</taxon>
        <taxon>Paracoccus</taxon>
    </lineage>
</organism>
<dbReference type="Pfam" id="PF09937">
    <property type="entry name" value="DUF2169"/>
    <property type="match status" value="1"/>
</dbReference>
<dbReference type="InterPro" id="IPR018683">
    <property type="entry name" value="DUF2169"/>
</dbReference>
<proteinExistence type="predicted"/>
<dbReference type="Proteomes" id="UP000183635">
    <property type="component" value="Unassembled WGS sequence"/>
</dbReference>
<reference evidence="2 3" key="1">
    <citation type="submission" date="2016-10" db="EMBL/GenBank/DDBJ databases">
        <authorList>
            <person name="de Groot N.N."/>
        </authorList>
    </citation>
    <scope>NUCLEOTIDE SEQUENCE [LARGE SCALE GENOMIC DNA]</scope>
    <source>
        <strain evidence="2 3">DSM 8537</strain>
    </source>
</reference>
<evidence type="ECO:0000313" key="3">
    <source>
        <dbReference type="Proteomes" id="UP000183635"/>
    </source>
</evidence>
<protein>
    <recommendedName>
        <fullName evidence="1">DUF2169 domain-containing protein</fullName>
    </recommendedName>
</protein>
<accession>A0A1I2Z7C6</accession>
<name>A0A1I2Z7C6_9RHOB</name>
<sequence length="331" mass="36782">MWQVENRSPFPHWAGFQRDHQGRSLWSIVLKASFAIRPDQPLRHLVPQPPLLQAPLTEGERMVADRDISLPRPFCDVLLSGHAHPPDGASPDRGWTASLLIGDWRKALRVLPARQWHRGRPRPAPQPGAPVPLDWTATWGGPEVAENPLGRGTLWQEGAALPRLVPEGQGESSRVPVSFAPVPHGWPQRSRLGGTYDQAWLRRRAPLLPADLDPRYWQAAPPDQWLDPEALFGAPVELIGIAPQPLRFALPRLGFEVATRFRGQWVQHPPRLQMLTIDSDAMRLSMVLQAALPIGAAQFDVKVERSFIALRELQGFAVAAPDMPAFDAAQG</sequence>
<dbReference type="OrthoDB" id="237820at2"/>